<protein>
    <submittedName>
        <fullName evidence="1">Uncharacterized protein</fullName>
    </submittedName>
</protein>
<organism evidence="1 2">
    <name type="scientific">Pyropia yezoensis</name>
    <name type="common">Susabi-nori</name>
    <name type="synonym">Porphyra yezoensis</name>
    <dbReference type="NCBI Taxonomy" id="2788"/>
    <lineage>
        <taxon>Eukaryota</taxon>
        <taxon>Rhodophyta</taxon>
        <taxon>Bangiophyceae</taxon>
        <taxon>Bangiales</taxon>
        <taxon>Bangiaceae</taxon>
        <taxon>Pyropia</taxon>
    </lineage>
</organism>
<evidence type="ECO:0000313" key="1">
    <source>
        <dbReference type="EMBL" id="KAK1860049.1"/>
    </source>
</evidence>
<accession>A0ACC3BQW5</accession>
<name>A0ACC3BQW5_PYRYE</name>
<dbReference type="Proteomes" id="UP000798662">
    <property type="component" value="Chromosome 1"/>
</dbReference>
<evidence type="ECO:0000313" key="2">
    <source>
        <dbReference type="Proteomes" id="UP000798662"/>
    </source>
</evidence>
<comment type="caution">
    <text evidence="1">The sequence shown here is derived from an EMBL/GenBank/DDBJ whole genome shotgun (WGS) entry which is preliminary data.</text>
</comment>
<keyword evidence="2" id="KW-1185">Reference proteome</keyword>
<dbReference type="EMBL" id="CM020618">
    <property type="protein sequence ID" value="KAK1860049.1"/>
    <property type="molecule type" value="Genomic_DNA"/>
</dbReference>
<proteinExistence type="predicted"/>
<reference evidence="1" key="1">
    <citation type="submission" date="2019-11" db="EMBL/GenBank/DDBJ databases">
        <title>Nori genome reveals adaptations in red seaweeds to the harsh intertidal environment.</title>
        <authorList>
            <person name="Wang D."/>
            <person name="Mao Y."/>
        </authorList>
    </citation>
    <scope>NUCLEOTIDE SEQUENCE</scope>
    <source>
        <tissue evidence="1">Gametophyte</tissue>
    </source>
</reference>
<gene>
    <name evidence="1" type="ORF">I4F81_002641</name>
</gene>
<sequence>MAKAPKRPAKAVVRAKKLQKKRKKPPPPKSPSTSASGRSSSDSEDAAAAEAAAQQKRGTRPASATAPAVRRKTPVQGKVGGAAKAGGAREGGPAGGMPRAGKSPAVAVPPVDVGRPAKHRTLPVPAASAGGAGAAAAASTTARAPVRAFKARVPAVVRAMKKGGALVRGPLGAVVGKRRAPTAAALLPASPGPGHPVEDPADGDADKANPPNAQEASPVEEGQGAGTAPGRERGDRPCRRSSGGGQRPRQPRDGGARGR</sequence>